<keyword evidence="2" id="KW-1003">Cell membrane</keyword>
<comment type="caution">
    <text evidence="8">The sequence shown here is derived from an EMBL/GenBank/DDBJ whole genome shotgun (WGS) entry which is preliminary data.</text>
</comment>
<accession>A0ABX0SIV8</accession>
<evidence type="ECO:0000256" key="4">
    <source>
        <dbReference type="ARBA" id="ARBA00022989"/>
    </source>
</evidence>
<feature type="domain" description="ABC3 transporter permease C-terminal" evidence="7">
    <location>
        <begin position="273"/>
        <end position="377"/>
    </location>
</feature>
<evidence type="ECO:0000256" key="2">
    <source>
        <dbReference type="ARBA" id="ARBA00022475"/>
    </source>
</evidence>
<dbReference type="Proteomes" id="UP000749311">
    <property type="component" value="Unassembled WGS sequence"/>
</dbReference>
<keyword evidence="3 6" id="KW-0812">Transmembrane</keyword>
<feature type="transmembrane region" description="Helical" evidence="6">
    <location>
        <begin position="273"/>
        <end position="291"/>
    </location>
</feature>
<sequence>MTPLAYAVAVYREAIAVARSQPALSVFTSLVSAAMVMVVLLTVGRTVAAQTDIVASIDDAGTRSIILRLQPNAQVTTAVLSRIDALDGVAWAGAFGQASDVHSAVVADGTRVAARTITTRDTAAIGLPSASAELSGATTAWATPKALQQLGLVDGAGPVRDADDADVLVTGTAELPDYLQFLDPVVLVPRQPSAIGIIDATGTITADPTKRADLVTLIVVVAEAPNLVAPLARAVTSVLGETDSEAVSAQTSEAFARLRGLIDDQLSVYSRSMLAGAITAGAVLVAATLYASVALRRKDYGRRRALGASQRLIAALVVAQATTVVTRGATVGAFAAHAVMIVMHFPVPRPTFTLALVLLAIITGAIAALVPAVIAARRDPLTELRVP</sequence>
<evidence type="ECO:0000259" key="7">
    <source>
        <dbReference type="Pfam" id="PF02687"/>
    </source>
</evidence>
<evidence type="ECO:0000256" key="6">
    <source>
        <dbReference type="SAM" id="Phobius"/>
    </source>
</evidence>
<name>A0ABX0SIV8_9ACTN</name>
<dbReference type="InterPro" id="IPR003838">
    <property type="entry name" value="ABC3_permease_C"/>
</dbReference>
<dbReference type="RefSeq" id="WP_167165802.1">
    <property type="nucleotide sequence ID" value="NZ_BAAAOO010000015.1"/>
</dbReference>
<keyword evidence="9" id="KW-1185">Reference proteome</keyword>
<feature type="transmembrane region" description="Helical" evidence="6">
    <location>
        <begin position="22"/>
        <end position="43"/>
    </location>
</feature>
<evidence type="ECO:0000256" key="5">
    <source>
        <dbReference type="ARBA" id="ARBA00023136"/>
    </source>
</evidence>
<dbReference type="EMBL" id="JAAMOZ010000001">
    <property type="protein sequence ID" value="NIH56676.1"/>
    <property type="molecule type" value="Genomic_DNA"/>
</dbReference>
<proteinExistence type="predicted"/>
<organism evidence="8 9">
    <name type="scientific">Brooklawnia cerclae</name>
    <dbReference type="NCBI Taxonomy" id="349934"/>
    <lineage>
        <taxon>Bacteria</taxon>
        <taxon>Bacillati</taxon>
        <taxon>Actinomycetota</taxon>
        <taxon>Actinomycetes</taxon>
        <taxon>Propionibacteriales</taxon>
        <taxon>Propionibacteriaceae</taxon>
        <taxon>Brooklawnia</taxon>
    </lineage>
</organism>
<comment type="subcellular location">
    <subcellularLocation>
        <location evidence="1">Cell membrane</location>
        <topology evidence="1">Multi-pass membrane protein</topology>
    </subcellularLocation>
</comment>
<evidence type="ECO:0000313" key="9">
    <source>
        <dbReference type="Proteomes" id="UP000749311"/>
    </source>
</evidence>
<feature type="transmembrane region" description="Helical" evidence="6">
    <location>
        <begin position="351"/>
        <end position="375"/>
    </location>
</feature>
<gene>
    <name evidence="8" type="ORF">FB473_001321</name>
</gene>
<dbReference type="Pfam" id="PF02687">
    <property type="entry name" value="FtsX"/>
    <property type="match status" value="1"/>
</dbReference>
<feature type="transmembrane region" description="Helical" evidence="6">
    <location>
        <begin position="312"/>
        <end position="345"/>
    </location>
</feature>
<evidence type="ECO:0000313" key="8">
    <source>
        <dbReference type="EMBL" id="NIH56676.1"/>
    </source>
</evidence>
<reference evidence="8 9" key="1">
    <citation type="submission" date="2020-02" db="EMBL/GenBank/DDBJ databases">
        <title>Sequencing the genomes of 1000 actinobacteria strains.</title>
        <authorList>
            <person name="Klenk H.-P."/>
        </authorList>
    </citation>
    <scope>NUCLEOTIDE SEQUENCE [LARGE SCALE GENOMIC DNA]</scope>
    <source>
        <strain evidence="8 9">DSM 19609</strain>
    </source>
</reference>
<evidence type="ECO:0000256" key="3">
    <source>
        <dbReference type="ARBA" id="ARBA00022692"/>
    </source>
</evidence>
<protein>
    <submittedName>
        <fullName evidence="8">ABC transport system permease protein</fullName>
    </submittedName>
</protein>
<evidence type="ECO:0000256" key="1">
    <source>
        <dbReference type="ARBA" id="ARBA00004651"/>
    </source>
</evidence>
<keyword evidence="4 6" id="KW-1133">Transmembrane helix</keyword>
<keyword evidence="5 6" id="KW-0472">Membrane</keyword>